<dbReference type="Proteomes" id="UP001348817">
    <property type="component" value="Chromosome"/>
</dbReference>
<dbReference type="EMBL" id="AP025314">
    <property type="protein sequence ID" value="BDD07779.1"/>
    <property type="molecule type" value="Genomic_DNA"/>
</dbReference>
<accession>A0AAU9CN65</accession>
<feature type="region of interest" description="Disordered" evidence="1">
    <location>
        <begin position="1"/>
        <end position="26"/>
    </location>
</feature>
<evidence type="ECO:0000313" key="3">
    <source>
        <dbReference type="Proteomes" id="UP001348817"/>
    </source>
</evidence>
<evidence type="ECO:0000256" key="1">
    <source>
        <dbReference type="SAM" id="MobiDB-lite"/>
    </source>
</evidence>
<evidence type="ECO:0000313" key="2">
    <source>
        <dbReference type="EMBL" id="BDD07779.1"/>
    </source>
</evidence>
<protein>
    <submittedName>
        <fullName evidence="2">Uncharacterized protein</fullName>
    </submittedName>
</protein>
<proteinExistence type="predicted"/>
<organism evidence="2 3">
    <name type="scientific">Fulvitalea axinellae</name>
    <dbReference type="NCBI Taxonomy" id="1182444"/>
    <lineage>
        <taxon>Bacteria</taxon>
        <taxon>Pseudomonadati</taxon>
        <taxon>Bacteroidota</taxon>
        <taxon>Cytophagia</taxon>
        <taxon>Cytophagales</taxon>
        <taxon>Persicobacteraceae</taxon>
        <taxon>Fulvitalea</taxon>
    </lineage>
</organism>
<sequence length="494" mass="57226">MFFSAKHSSSNANKQTRAGVSKKPPKPDCIQAKFEASVATEDTYLAPWSQVENERYRPHYRLEQSESIAVDWDQRVFPSFDKENEWIKALTSRGVCAVPLKVLERGSEAAMQTDNSSFASMIDFLWRAWIDLNDEEQPRISLQDHCYGLAKKKSPYEAGIAIMNCPIEPEAVQETLYQFFKNMKFKRVPHQQPDKSEVLDLSTSQRTKVKAHRDGYYHMYSPKKVNSGAPSDQKIYVNAKAEYLEPILQYIYSSFMEKSPVLATCMKVGAVGIATHMRDVIVIYPVGDHERTVLLNKLKFLLGEHLDWLMSDVVPFSQKVMKGVSWGEEPNVGYLKGPERLCQIPEEEWRSFLEKINPSNVEGLMKKLKAVGSLSSRLSLQEMWSELPKERPPRRVDYDFLIRYTNLFKTCFDIDLTDNIKALKSASHRRWAPGFILPRPDSRSQQSMLSIRTYMLGDIFEERVPQNFEELYFRFMEKLREAHISEWHPHLNTL</sequence>
<dbReference type="AlphaFoldDB" id="A0AAU9CN65"/>
<dbReference type="KEGG" id="fax:FUAX_02110"/>
<gene>
    <name evidence="2" type="ORF">FUAX_02110</name>
</gene>
<keyword evidence="3" id="KW-1185">Reference proteome</keyword>
<name>A0AAU9CN65_9BACT</name>
<feature type="compositionally biased region" description="Polar residues" evidence="1">
    <location>
        <begin position="1"/>
        <end position="18"/>
    </location>
</feature>
<dbReference type="RefSeq" id="WP_338393083.1">
    <property type="nucleotide sequence ID" value="NZ_AP025314.1"/>
</dbReference>
<reference evidence="2 3" key="1">
    <citation type="submission" date="2021-12" db="EMBL/GenBank/DDBJ databases">
        <title>Genome sequencing of bacteria with rrn-lacking chromosome and rrn-plasmid.</title>
        <authorList>
            <person name="Anda M."/>
            <person name="Iwasaki W."/>
        </authorList>
    </citation>
    <scope>NUCLEOTIDE SEQUENCE [LARGE SCALE GENOMIC DNA]</scope>
    <source>
        <strain evidence="2 3">DSM 100852</strain>
    </source>
</reference>